<accession>A0A1F5BV45</accession>
<name>A0A1F5BV45_9BACT</name>
<comment type="caution">
    <text evidence="2">The sequence shown here is derived from an EMBL/GenBank/DDBJ whole genome shotgun (WGS) entry which is preliminary data.</text>
</comment>
<evidence type="ECO:0000256" key="1">
    <source>
        <dbReference type="SAM" id="Phobius"/>
    </source>
</evidence>
<protein>
    <submittedName>
        <fullName evidence="2">Uncharacterized protein</fullName>
    </submittedName>
</protein>
<keyword evidence="1" id="KW-0812">Transmembrane</keyword>
<dbReference type="EMBL" id="MEYS01000001">
    <property type="protein sequence ID" value="OGD34470.1"/>
    <property type="molecule type" value="Genomic_DNA"/>
</dbReference>
<dbReference type="STRING" id="1797298.A2988_03020"/>
<feature type="transmembrane region" description="Helical" evidence="1">
    <location>
        <begin position="16"/>
        <end position="36"/>
    </location>
</feature>
<evidence type="ECO:0000313" key="2">
    <source>
        <dbReference type="EMBL" id="OGD34470.1"/>
    </source>
</evidence>
<evidence type="ECO:0000313" key="3">
    <source>
        <dbReference type="Proteomes" id="UP000176650"/>
    </source>
</evidence>
<reference evidence="2 3" key="1">
    <citation type="journal article" date="2016" name="Nat. Commun.">
        <title>Thousands of microbial genomes shed light on interconnected biogeochemical processes in an aquifer system.</title>
        <authorList>
            <person name="Anantharaman K."/>
            <person name="Brown C.T."/>
            <person name="Hug L.A."/>
            <person name="Sharon I."/>
            <person name="Castelle C.J."/>
            <person name="Probst A.J."/>
            <person name="Thomas B.C."/>
            <person name="Singh A."/>
            <person name="Wilkins M.J."/>
            <person name="Karaoz U."/>
            <person name="Brodie E.L."/>
            <person name="Williams K.H."/>
            <person name="Hubbard S.S."/>
            <person name="Banfield J.F."/>
        </authorList>
    </citation>
    <scope>NUCLEOTIDE SEQUENCE [LARGE SCALE GENOMIC DNA]</scope>
</reference>
<keyword evidence="1" id="KW-1133">Transmembrane helix</keyword>
<keyword evidence="1" id="KW-0472">Membrane</keyword>
<dbReference type="Proteomes" id="UP000176650">
    <property type="component" value="Unassembled WGS sequence"/>
</dbReference>
<sequence length="77" mass="8544">MTLTDLAHTLVTWLNWFSWFVVITSVVMGLYSGWLFTTARDNASQITLAQKTLLYTVIGIAVSVLSFGIIAVTKSFL</sequence>
<proteinExistence type="predicted"/>
<dbReference type="AlphaFoldDB" id="A0A1F5BV45"/>
<gene>
    <name evidence="2" type="ORF">A2988_03020</name>
</gene>
<organism evidence="2 3">
    <name type="scientific">Candidatus Azambacteria bacterium RIFCSPLOWO2_01_FULL_46_25</name>
    <dbReference type="NCBI Taxonomy" id="1797298"/>
    <lineage>
        <taxon>Bacteria</taxon>
        <taxon>Candidatus Azamiibacteriota</taxon>
    </lineage>
</organism>
<feature type="transmembrane region" description="Helical" evidence="1">
    <location>
        <begin position="52"/>
        <end position="72"/>
    </location>
</feature>